<dbReference type="AlphaFoldDB" id="A0A316YXF2"/>
<protein>
    <submittedName>
        <fullName evidence="1">Uncharacterized protein</fullName>
    </submittedName>
</protein>
<dbReference type="Proteomes" id="UP000245768">
    <property type="component" value="Unassembled WGS sequence"/>
</dbReference>
<organism evidence="1 2">
    <name type="scientific">Acaromyces ingoldii</name>
    <dbReference type="NCBI Taxonomy" id="215250"/>
    <lineage>
        <taxon>Eukaryota</taxon>
        <taxon>Fungi</taxon>
        <taxon>Dikarya</taxon>
        <taxon>Basidiomycota</taxon>
        <taxon>Ustilaginomycotina</taxon>
        <taxon>Exobasidiomycetes</taxon>
        <taxon>Exobasidiales</taxon>
        <taxon>Cryptobasidiaceae</taxon>
        <taxon>Acaromyces</taxon>
    </lineage>
</organism>
<evidence type="ECO:0000313" key="2">
    <source>
        <dbReference type="Proteomes" id="UP000245768"/>
    </source>
</evidence>
<gene>
    <name evidence="1" type="ORF">FA10DRAFT_266232</name>
</gene>
<dbReference type="EMBL" id="KZ819635">
    <property type="protein sequence ID" value="PWN92475.1"/>
    <property type="molecule type" value="Genomic_DNA"/>
</dbReference>
<accession>A0A316YXF2</accession>
<proteinExistence type="predicted"/>
<sequence>MPSSLSHVSWQASKTSDTAHVLPWLPDFSRIKAGCRDRFACDDFMRNPRTGLPTIGHGKESVSEMRIPAVSVIGLPASFTTPPSH</sequence>
<keyword evidence="2" id="KW-1185">Reference proteome</keyword>
<evidence type="ECO:0000313" key="1">
    <source>
        <dbReference type="EMBL" id="PWN92475.1"/>
    </source>
</evidence>
<dbReference type="RefSeq" id="XP_025379673.1">
    <property type="nucleotide sequence ID" value="XM_025521413.1"/>
</dbReference>
<dbReference type="InParanoid" id="A0A316YXF2"/>
<reference evidence="1 2" key="1">
    <citation type="journal article" date="2018" name="Mol. Biol. Evol.">
        <title>Broad Genomic Sampling Reveals a Smut Pathogenic Ancestry of the Fungal Clade Ustilaginomycotina.</title>
        <authorList>
            <person name="Kijpornyongpan T."/>
            <person name="Mondo S.J."/>
            <person name="Barry K."/>
            <person name="Sandor L."/>
            <person name="Lee J."/>
            <person name="Lipzen A."/>
            <person name="Pangilinan J."/>
            <person name="LaButti K."/>
            <person name="Hainaut M."/>
            <person name="Henrissat B."/>
            <person name="Grigoriev I.V."/>
            <person name="Spatafora J.W."/>
            <person name="Aime M.C."/>
        </authorList>
    </citation>
    <scope>NUCLEOTIDE SEQUENCE [LARGE SCALE GENOMIC DNA]</scope>
    <source>
        <strain evidence="1 2">MCA 4198</strain>
    </source>
</reference>
<name>A0A316YXF2_9BASI</name>
<dbReference type="GeneID" id="37043329"/>